<dbReference type="Proteomes" id="UP000464178">
    <property type="component" value="Chromosome"/>
</dbReference>
<evidence type="ECO:0000313" key="4">
    <source>
        <dbReference type="Proteomes" id="UP000464178"/>
    </source>
</evidence>
<feature type="region of interest" description="Disordered" evidence="1">
    <location>
        <begin position="119"/>
        <end position="155"/>
    </location>
</feature>
<dbReference type="EMBL" id="LR593886">
    <property type="protein sequence ID" value="VTS01485.1"/>
    <property type="molecule type" value="Genomic_DNA"/>
</dbReference>
<proteinExistence type="predicted"/>
<keyword evidence="2" id="KW-1133">Transmembrane helix</keyword>
<evidence type="ECO:0000256" key="1">
    <source>
        <dbReference type="SAM" id="MobiDB-lite"/>
    </source>
</evidence>
<dbReference type="KEGG" id="gms:SOIL9_78340"/>
<organism evidence="3 4">
    <name type="scientific">Gemmata massiliana</name>
    <dbReference type="NCBI Taxonomy" id="1210884"/>
    <lineage>
        <taxon>Bacteria</taxon>
        <taxon>Pseudomonadati</taxon>
        <taxon>Planctomycetota</taxon>
        <taxon>Planctomycetia</taxon>
        <taxon>Gemmatales</taxon>
        <taxon>Gemmataceae</taxon>
        <taxon>Gemmata</taxon>
    </lineage>
</organism>
<feature type="transmembrane region" description="Helical" evidence="2">
    <location>
        <begin position="87"/>
        <end position="108"/>
    </location>
</feature>
<keyword evidence="2" id="KW-0812">Transmembrane</keyword>
<feature type="transmembrane region" description="Helical" evidence="2">
    <location>
        <begin position="160"/>
        <end position="179"/>
    </location>
</feature>
<sequence length="276" mass="30727">MQRFDCPVCGTRLKAATDRSGGRVRCPRCRTRIVLPGAEPEQALDFEPQTEARETEPVETSGAAEPDEPIDDFVPLRKRKRPRASTLGLLLVGGLGLLILVALGGVAWKISASGHQVDRRIDQARRSKSPEVRKSDRSDPPLPRSNSQTTREDAPSPGSFVVGVIIVLGLAGFILLVILGSRCPECERYFAGERLIRTEVIDVRRCYGLVKRTANTSGASFNWEKPSGTTESYSTTTYVERVPIVRTTTRRTYKCMYCPRTWSEDEIAEVENFERP</sequence>
<dbReference type="AlphaFoldDB" id="A0A6P2DHQ2"/>
<evidence type="ECO:0000256" key="2">
    <source>
        <dbReference type="SAM" id="Phobius"/>
    </source>
</evidence>
<keyword evidence="4" id="KW-1185">Reference proteome</keyword>
<feature type="region of interest" description="Disordered" evidence="1">
    <location>
        <begin position="40"/>
        <end position="77"/>
    </location>
</feature>
<accession>A0A6P2DHQ2</accession>
<keyword evidence="2" id="KW-0472">Membrane</keyword>
<feature type="compositionally biased region" description="Basic and acidic residues" evidence="1">
    <location>
        <begin position="119"/>
        <end position="139"/>
    </location>
</feature>
<name>A0A6P2DHQ2_9BACT</name>
<gene>
    <name evidence="3" type="ORF">SOIL9_78340</name>
</gene>
<reference evidence="3 4" key="1">
    <citation type="submission" date="2019-05" db="EMBL/GenBank/DDBJ databases">
        <authorList>
            <consortium name="Science for Life Laboratories"/>
        </authorList>
    </citation>
    <scope>NUCLEOTIDE SEQUENCE [LARGE SCALE GENOMIC DNA]</scope>
    <source>
        <strain evidence="3">Soil9</strain>
    </source>
</reference>
<evidence type="ECO:0000313" key="3">
    <source>
        <dbReference type="EMBL" id="VTS01485.1"/>
    </source>
</evidence>
<protein>
    <submittedName>
        <fullName evidence="3">Uncharacterized protein</fullName>
    </submittedName>
</protein>